<proteinExistence type="predicted"/>
<dbReference type="Proteomes" id="UP000489600">
    <property type="component" value="Unassembled WGS sequence"/>
</dbReference>
<keyword evidence="2" id="KW-1185">Reference proteome</keyword>
<protein>
    <submittedName>
        <fullName evidence="1">Uncharacterized protein</fullName>
    </submittedName>
</protein>
<accession>A0A565AYS8</accession>
<evidence type="ECO:0000313" key="1">
    <source>
        <dbReference type="EMBL" id="VVA94527.1"/>
    </source>
</evidence>
<organism evidence="1 2">
    <name type="scientific">Arabis nemorensis</name>
    <dbReference type="NCBI Taxonomy" id="586526"/>
    <lineage>
        <taxon>Eukaryota</taxon>
        <taxon>Viridiplantae</taxon>
        <taxon>Streptophyta</taxon>
        <taxon>Embryophyta</taxon>
        <taxon>Tracheophyta</taxon>
        <taxon>Spermatophyta</taxon>
        <taxon>Magnoliopsida</taxon>
        <taxon>eudicotyledons</taxon>
        <taxon>Gunneridae</taxon>
        <taxon>Pentapetalae</taxon>
        <taxon>rosids</taxon>
        <taxon>malvids</taxon>
        <taxon>Brassicales</taxon>
        <taxon>Brassicaceae</taxon>
        <taxon>Arabideae</taxon>
        <taxon>Arabis</taxon>
    </lineage>
</organism>
<dbReference type="EMBL" id="CABITT030000002">
    <property type="protein sequence ID" value="VVA94527.1"/>
    <property type="molecule type" value="Genomic_DNA"/>
</dbReference>
<evidence type="ECO:0000313" key="2">
    <source>
        <dbReference type="Proteomes" id="UP000489600"/>
    </source>
</evidence>
<gene>
    <name evidence="1" type="ORF">ANE_LOCUS4972</name>
</gene>
<reference evidence="1" key="1">
    <citation type="submission" date="2019-07" db="EMBL/GenBank/DDBJ databases">
        <authorList>
            <person name="Dittberner H."/>
        </authorList>
    </citation>
    <scope>NUCLEOTIDE SEQUENCE [LARGE SCALE GENOMIC DNA]</scope>
</reference>
<sequence>MAHYELYRRFANCKWKQSESRLRDGDDYRVVLEPEAFSSVNCLLTVSTTARETIQEHSHLPPVKHRL</sequence>
<name>A0A565AYS8_9BRAS</name>
<comment type="caution">
    <text evidence="1">The sequence shown here is derived from an EMBL/GenBank/DDBJ whole genome shotgun (WGS) entry which is preliminary data.</text>
</comment>
<dbReference type="AlphaFoldDB" id="A0A565AYS8"/>